<keyword evidence="2 6" id="KW-0812">Transmembrane</keyword>
<evidence type="ECO:0000256" key="5">
    <source>
        <dbReference type="SAM" id="MobiDB-lite"/>
    </source>
</evidence>
<evidence type="ECO:0000256" key="1">
    <source>
        <dbReference type="ARBA" id="ARBA00004141"/>
    </source>
</evidence>
<proteinExistence type="predicted"/>
<dbReference type="Pfam" id="PF00916">
    <property type="entry name" value="Sulfate_transp"/>
    <property type="match status" value="1"/>
</dbReference>
<evidence type="ECO:0000313" key="8">
    <source>
        <dbReference type="EMBL" id="QEA05825.1"/>
    </source>
</evidence>
<dbReference type="InterPro" id="IPR001902">
    <property type="entry name" value="SLC26A/SulP_fam"/>
</dbReference>
<keyword evidence="4 6" id="KW-0472">Membrane</keyword>
<evidence type="ECO:0000256" key="3">
    <source>
        <dbReference type="ARBA" id="ARBA00022989"/>
    </source>
</evidence>
<protein>
    <submittedName>
        <fullName evidence="8">Putative sulfate transporter</fullName>
    </submittedName>
</protein>
<dbReference type="SUPFAM" id="SSF52091">
    <property type="entry name" value="SpoIIaa-like"/>
    <property type="match status" value="1"/>
</dbReference>
<dbReference type="GO" id="GO:0055085">
    <property type="term" value="P:transmembrane transport"/>
    <property type="evidence" value="ECO:0007669"/>
    <property type="project" value="InterPro"/>
</dbReference>
<dbReference type="EMBL" id="MN079112">
    <property type="protein sequence ID" value="QEA05825.1"/>
    <property type="molecule type" value="Genomic_DNA"/>
</dbReference>
<sequence length="272" mass="28954">MPAAGGFSRSVVNFDAGARTQVAALITAGLVGVVAAFFTGWFAFLPKAVLAAIIVVAIWQLIDFRGAIETTRYDRGDGATLIATVAGVLGFGLEPGLVAGIALSLFLYVWRSSRPHMAVIGRIPGTEHFRNVERHEVVCDPRRVLLRIDENIYFANAEPVRDFVLAALDRHPDAEAAVLVMSSVSYIDSSGLEMLEALHADLQAQSVALHLAEVKGPVADRLAQTHLWHGLPESHHHLSVAAAVDALGGDGGNETTAAATRHRIHGPDRPAG</sequence>
<feature type="transmembrane region" description="Helical" evidence="6">
    <location>
        <begin position="22"/>
        <end position="42"/>
    </location>
</feature>
<dbReference type="InterPro" id="IPR036513">
    <property type="entry name" value="STAS_dom_sf"/>
</dbReference>
<dbReference type="GO" id="GO:0016020">
    <property type="term" value="C:membrane"/>
    <property type="evidence" value="ECO:0007669"/>
    <property type="project" value="UniProtKB-SubCell"/>
</dbReference>
<evidence type="ECO:0000259" key="7">
    <source>
        <dbReference type="PROSITE" id="PS50801"/>
    </source>
</evidence>
<keyword evidence="3 6" id="KW-1133">Transmembrane helix</keyword>
<evidence type="ECO:0000256" key="6">
    <source>
        <dbReference type="SAM" id="Phobius"/>
    </source>
</evidence>
<feature type="transmembrane region" description="Helical" evidence="6">
    <location>
        <begin position="48"/>
        <end position="68"/>
    </location>
</feature>
<dbReference type="Gene3D" id="3.30.750.24">
    <property type="entry name" value="STAS domain"/>
    <property type="match status" value="1"/>
</dbReference>
<dbReference type="CDD" id="cd07042">
    <property type="entry name" value="STAS_SulP_like_sulfate_transporter"/>
    <property type="match status" value="1"/>
</dbReference>
<name>A0A5B8RG53_9ZZZZ</name>
<gene>
    <name evidence="8" type="ORF">KBTEX_02151</name>
</gene>
<feature type="domain" description="STAS" evidence="7">
    <location>
        <begin position="144"/>
        <end position="247"/>
    </location>
</feature>
<dbReference type="AlphaFoldDB" id="A0A5B8RG53"/>
<reference evidence="8" key="1">
    <citation type="submission" date="2019-06" db="EMBL/GenBank/DDBJ databases">
        <authorList>
            <person name="Murdoch R.W."/>
            <person name="Fathepure B."/>
        </authorList>
    </citation>
    <scope>NUCLEOTIDE SEQUENCE</scope>
</reference>
<feature type="region of interest" description="Disordered" evidence="5">
    <location>
        <begin position="249"/>
        <end position="272"/>
    </location>
</feature>
<accession>A0A5B8RG53</accession>
<dbReference type="PROSITE" id="PS50801">
    <property type="entry name" value="STAS"/>
    <property type="match status" value="1"/>
</dbReference>
<dbReference type="InterPro" id="IPR011547">
    <property type="entry name" value="SLC26A/SulP_dom"/>
</dbReference>
<comment type="subcellular location">
    <subcellularLocation>
        <location evidence="1">Membrane</location>
        <topology evidence="1">Multi-pass membrane protein</topology>
    </subcellularLocation>
</comment>
<feature type="transmembrane region" description="Helical" evidence="6">
    <location>
        <begin position="80"/>
        <end position="110"/>
    </location>
</feature>
<organism evidence="8">
    <name type="scientific">uncultured organism</name>
    <dbReference type="NCBI Taxonomy" id="155900"/>
    <lineage>
        <taxon>unclassified sequences</taxon>
        <taxon>environmental samples</taxon>
    </lineage>
</organism>
<evidence type="ECO:0000256" key="2">
    <source>
        <dbReference type="ARBA" id="ARBA00022692"/>
    </source>
</evidence>
<dbReference type="Pfam" id="PF01740">
    <property type="entry name" value="STAS"/>
    <property type="match status" value="1"/>
</dbReference>
<evidence type="ECO:0000256" key="4">
    <source>
        <dbReference type="ARBA" id="ARBA00023136"/>
    </source>
</evidence>
<dbReference type="PANTHER" id="PTHR11814">
    <property type="entry name" value="SULFATE TRANSPORTER"/>
    <property type="match status" value="1"/>
</dbReference>
<dbReference type="InterPro" id="IPR002645">
    <property type="entry name" value="STAS_dom"/>
</dbReference>